<dbReference type="eggNOG" id="COG0358">
    <property type="taxonomic scope" value="Bacteria"/>
</dbReference>
<evidence type="ECO:0000313" key="4">
    <source>
        <dbReference type="Proteomes" id="UP000027734"/>
    </source>
</evidence>
<dbReference type="AlphaFoldDB" id="A0A073IE90"/>
<dbReference type="Proteomes" id="UP000027734">
    <property type="component" value="Unassembled WGS sequence"/>
</dbReference>
<dbReference type="InterPro" id="IPR006171">
    <property type="entry name" value="TOPRIM_dom"/>
</dbReference>
<evidence type="ECO:0000259" key="2">
    <source>
        <dbReference type="Pfam" id="PF23639"/>
    </source>
</evidence>
<feature type="domain" description="Toprim" evidence="1">
    <location>
        <begin position="199"/>
        <end position="292"/>
    </location>
</feature>
<dbReference type="InterPro" id="IPR055570">
    <property type="entry name" value="DUF7146"/>
</dbReference>
<sequence>MSDAKQITTALKGRWHGGYGLAYCPAHHNTNTPALSISDGSQGHLLAYCHAGCEFSDIVDALKGMGLIEGHSTYTPPDPAELATRRRQEKAKLVQRANQARGIWDSAQPIAGTLAETYLRRRGITCALPSTLRFNPACWHHSAQRLPAMVAKIEGAEAFAVHRTYLDASGTKADLAPNKAMLGTCKGGAVRLTDGAGPLVITEGSETALSLASGLLDGPAMIWAALSTSGMQSLSLPALPHKMIIASDSDDNGAGLKAAQALAHRASALGWDVSLLPAPRGQDWNDYLNMKGGAA</sequence>
<dbReference type="Pfam" id="PF23639">
    <property type="entry name" value="DUF7146"/>
    <property type="match status" value="1"/>
</dbReference>
<keyword evidence="4" id="KW-1185">Reference proteome</keyword>
<comment type="caution">
    <text evidence="3">The sequence shown here is derived from an EMBL/GenBank/DDBJ whole genome shotgun (WGS) entry which is preliminary data.</text>
</comment>
<dbReference type="EMBL" id="JAMC01000005">
    <property type="protein sequence ID" value="KEJ88678.1"/>
    <property type="molecule type" value="Genomic_DNA"/>
</dbReference>
<dbReference type="RefSeq" id="WP_025059546.1">
    <property type="nucleotide sequence ID" value="NZ_JAMC01000005.1"/>
</dbReference>
<dbReference type="CDD" id="cd01029">
    <property type="entry name" value="TOPRIM_primases"/>
    <property type="match status" value="1"/>
</dbReference>
<reference evidence="3 4" key="1">
    <citation type="submission" date="2014-01" db="EMBL/GenBank/DDBJ databases">
        <title>Sulfitobacter donghicola JCM 14565 Genome Sequencing.</title>
        <authorList>
            <person name="Lai Q."/>
            <person name="Hong Z."/>
        </authorList>
    </citation>
    <scope>NUCLEOTIDE SEQUENCE [LARGE SCALE GENOMIC DNA]</scope>
    <source>
        <strain evidence="3 4">JCM 14565</strain>
    </source>
</reference>
<dbReference type="Gene3D" id="3.40.1360.10">
    <property type="match status" value="1"/>
</dbReference>
<dbReference type="InterPro" id="IPR034154">
    <property type="entry name" value="TOPRIM_DnaG/twinkle"/>
</dbReference>
<feature type="domain" description="DUF7146" evidence="2">
    <location>
        <begin position="95"/>
        <end position="192"/>
    </location>
</feature>
<proteinExistence type="predicted"/>
<organism evidence="3 4">
    <name type="scientific">Sulfitobacter donghicola DSW-25 = KCTC 12864 = JCM 14565</name>
    <dbReference type="NCBI Taxonomy" id="1300350"/>
    <lineage>
        <taxon>Bacteria</taxon>
        <taxon>Pseudomonadati</taxon>
        <taxon>Pseudomonadota</taxon>
        <taxon>Alphaproteobacteria</taxon>
        <taxon>Rhodobacterales</taxon>
        <taxon>Roseobacteraceae</taxon>
        <taxon>Sulfitobacter</taxon>
    </lineage>
</organism>
<evidence type="ECO:0000313" key="3">
    <source>
        <dbReference type="EMBL" id="KEJ88678.1"/>
    </source>
</evidence>
<dbReference type="STRING" id="1300350.Z948_2178"/>
<protein>
    <submittedName>
        <fullName evidence="3">Virulence-associated protein E</fullName>
    </submittedName>
</protein>
<dbReference type="OrthoDB" id="9811157at2"/>
<dbReference type="Pfam" id="PF13362">
    <property type="entry name" value="Toprim_3"/>
    <property type="match status" value="1"/>
</dbReference>
<evidence type="ECO:0000259" key="1">
    <source>
        <dbReference type="Pfam" id="PF13362"/>
    </source>
</evidence>
<name>A0A073IE90_9RHOB</name>
<gene>
    <name evidence="3" type="ORF">DSW25_13520</name>
</gene>
<accession>A0A073IE90</accession>